<evidence type="ECO:0000256" key="7">
    <source>
        <dbReference type="RuleBase" id="RU361156"/>
    </source>
</evidence>
<dbReference type="PANTHER" id="PTHR11802">
    <property type="entry name" value="SERINE PROTEASE FAMILY S10 SERINE CARBOXYPEPTIDASE"/>
    <property type="match status" value="1"/>
</dbReference>
<accession>A0A9J6FXS3</accession>
<dbReference type="InterPro" id="IPR001563">
    <property type="entry name" value="Peptidase_S10"/>
</dbReference>
<dbReference type="GO" id="GO:0004185">
    <property type="term" value="F:serine-type carboxypeptidase activity"/>
    <property type="evidence" value="ECO:0007669"/>
    <property type="project" value="UniProtKB-UniRule"/>
</dbReference>
<evidence type="ECO:0000256" key="5">
    <source>
        <dbReference type="ARBA" id="ARBA00022801"/>
    </source>
</evidence>
<dbReference type="GO" id="GO:0006508">
    <property type="term" value="P:proteolysis"/>
    <property type="evidence" value="ECO:0007669"/>
    <property type="project" value="UniProtKB-KW"/>
</dbReference>
<dbReference type="PANTHER" id="PTHR11802:SF472">
    <property type="entry name" value="SERINE CARBOXYPEPTIDASE CPVL-RELATED"/>
    <property type="match status" value="1"/>
</dbReference>
<keyword evidence="9" id="KW-1185">Reference proteome</keyword>
<dbReference type="InterPro" id="IPR033124">
    <property type="entry name" value="Ser_caboxypep_his_AS"/>
</dbReference>
<evidence type="ECO:0000256" key="2">
    <source>
        <dbReference type="ARBA" id="ARBA00022645"/>
    </source>
</evidence>
<dbReference type="OMA" id="HFEHIDE"/>
<keyword evidence="2 7" id="KW-0121">Carboxypeptidase</keyword>
<reference evidence="8 9" key="1">
    <citation type="journal article" date="2020" name="Cell">
        <title>Large-Scale Comparative Analyses of Tick Genomes Elucidate Their Genetic Diversity and Vector Capacities.</title>
        <authorList>
            <consortium name="Tick Genome and Microbiome Consortium (TIGMIC)"/>
            <person name="Jia N."/>
            <person name="Wang J."/>
            <person name="Shi W."/>
            <person name="Du L."/>
            <person name="Sun Y."/>
            <person name="Zhan W."/>
            <person name="Jiang J.F."/>
            <person name="Wang Q."/>
            <person name="Zhang B."/>
            <person name="Ji P."/>
            <person name="Bell-Sakyi L."/>
            <person name="Cui X.M."/>
            <person name="Yuan T.T."/>
            <person name="Jiang B.G."/>
            <person name="Yang W.F."/>
            <person name="Lam T.T."/>
            <person name="Chang Q.C."/>
            <person name="Ding S.J."/>
            <person name="Wang X.J."/>
            <person name="Zhu J.G."/>
            <person name="Ruan X.D."/>
            <person name="Zhao L."/>
            <person name="Wei J.T."/>
            <person name="Ye R.Z."/>
            <person name="Que T.C."/>
            <person name="Du C.H."/>
            <person name="Zhou Y.H."/>
            <person name="Cheng J.X."/>
            <person name="Dai P.F."/>
            <person name="Guo W.B."/>
            <person name="Han X.H."/>
            <person name="Huang E.J."/>
            <person name="Li L.F."/>
            <person name="Wei W."/>
            <person name="Gao Y.C."/>
            <person name="Liu J.Z."/>
            <person name="Shao H.Z."/>
            <person name="Wang X."/>
            <person name="Wang C.C."/>
            <person name="Yang T.C."/>
            <person name="Huo Q.B."/>
            <person name="Li W."/>
            <person name="Chen H.Y."/>
            <person name="Chen S.E."/>
            <person name="Zhou L.G."/>
            <person name="Ni X.B."/>
            <person name="Tian J.H."/>
            <person name="Sheng Y."/>
            <person name="Liu T."/>
            <person name="Pan Y.S."/>
            <person name="Xia L.Y."/>
            <person name="Li J."/>
            <person name="Zhao F."/>
            <person name="Cao W.C."/>
        </authorList>
    </citation>
    <scope>NUCLEOTIDE SEQUENCE [LARGE SCALE GENOMIC DNA]</scope>
    <source>
        <strain evidence="8">HaeL-2018</strain>
    </source>
</reference>
<evidence type="ECO:0000256" key="6">
    <source>
        <dbReference type="ARBA" id="ARBA00023180"/>
    </source>
</evidence>
<comment type="similarity">
    <text evidence="1 7">Belongs to the peptidase S10 family.</text>
</comment>
<dbReference type="EMBL" id="JABSTR010000004">
    <property type="protein sequence ID" value="KAH9368042.1"/>
    <property type="molecule type" value="Genomic_DNA"/>
</dbReference>
<dbReference type="Gene3D" id="3.40.50.1820">
    <property type="entry name" value="alpha/beta hydrolase"/>
    <property type="match status" value="1"/>
</dbReference>
<organism evidence="8 9">
    <name type="scientific">Haemaphysalis longicornis</name>
    <name type="common">Bush tick</name>
    <dbReference type="NCBI Taxonomy" id="44386"/>
    <lineage>
        <taxon>Eukaryota</taxon>
        <taxon>Metazoa</taxon>
        <taxon>Ecdysozoa</taxon>
        <taxon>Arthropoda</taxon>
        <taxon>Chelicerata</taxon>
        <taxon>Arachnida</taxon>
        <taxon>Acari</taxon>
        <taxon>Parasitiformes</taxon>
        <taxon>Ixodida</taxon>
        <taxon>Ixodoidea</taxon>
        <taxon>Ixodidae</taxon>
        <taxon>Haemaphysalinae</taxon>
        <taxon>Haemaphysalis</taxon>
    </lineage>
</organism>
<evidence type="ECO:0000256" key="3">
    <source>
        <dbReference type="ARBA" id="ARBA00022670"/>
    </source>
</evidence>
<dbReference type="AlphaFoldDB" id="A0A9J6FXS3"/>
<keyword evidence="6" id="KW-0325">Glycoprotein</keyword>
<evidence type="ECO:0000256" key="1">
    <source>
        <dbReference type="ARBA" id="ARBA00009431"/>
    </source>
</evidence>
<dbReference type="PRINTS" id="PR00724">
    <property type="entry name" value="CRBOXYPTASEC"/>
</dbReference>
<name>A0A9J6FXS3_HAELO</name>
<dbReference type="InterPro" id="IPR029058">
    <property type="entry name" value="AB_hydrolase_fold"/>
</dbReference>
<keyword evidence="3 7" id="KW-0645">Protease</keyword>
<comment type="caution">
    <text evidence="8">The sequence shown here is derived from an EMBL/GenBank/DDBJ whole genome shotgun (WGS) entry which is preliminary data.</text>
</comment>
<evidence type="ECO:0000313" key="9">
    <source>
        <dbReference type="Proteomes" id="UP000821853"/>
    </source>
</evidence>
<dbReference type="PROSITE" id="PS00560">
    <property type="entry name" value="CARBOXYPEPT_SER_HIS"/>
    <property type="match status" value="1"/>
</dbReference>
<protein>
    <recommendedName>
        <fullName evidence="7">Carboxypeptidase</fullName>
        <ecNumber evidence="7">3.4.16.-</ecNumber>
    </recommendedName>
</protein>
<keyword evidence="5 7" id="KW-0378">Hydrolase</keyword>
<dbReference type="InterPro" id="IPR018202">
    <property type="entry name" value="Ser_caboxypep_ser_AS"/>
</dbReference>
<sequence length="379" mass="42791">MSDPENAPVLLWLQGGPGTTSLLGFFSEHGPYRVSADGTRAEFRELTWAQRYSMLYVDQPVGAGFSFTESEAGYARNITDVGRDMFEFLQQFFTLFGELAENEFYMSGESYAGKYVPAIGAAIHENSLSMKVNFNFKGIAYGNGLTDPVNMLDFGEFLYGIGLIDRVTADYMTRIADEAIQNIHSGRTDLARGILDSLFFGMATNVTYFENVTGFEFYYNYLYDKEPKDIRFYKQFVVRPEIRRAINVGQREFATTRDVVYSHFAEDFVRSAVPQLTVLLENGYRVLIYSGPLDICVPTTQSEKFLSRMAWSRASRWAHAPQSIWRSAQGGKLLGYKKTVDNLSFVVVLNSGHMVPYDQPEAAFELITSFIDATSPFEA</sequence>
<dbReference type="Pfam" id="PF00450">
    <property type="entry name" value="Peptidase_S10"/>
    <property type="match status" value="1"/>
</dbReference>
<dbReference type="Proteomes" id="UP000821853">
    <property type="component" value="Chromosome 2"/>
</dbReference>
<dbReference type="SUPFAM" id="SSF53474">
    <property type="entry name" value="alpha/beta-Hydrolases"/>
    <property type="match status" value="1"/>
</dbReference>
<dbReference type="VEuPathDB" id="VectorBase:HLOH_063135"/>
<proteinExistence type="inferred from homology"/>
<evidence type="ECO:0000256" key="4">
    <source>
        <dbReference type="ARBA" id="ARBA00022729"/>
    </source>
</evidence>
<dbReference type="PROSITE" id="PS00131">
    <property type="entry name" value="CARBOXYPEPT_SER_SER"/>
    <property type="match status" value="1"/>
</dbReference>
<evidence type="ECO:0000313" key="8">
    <source>
        <dbReference type="EMBL" id="KAH9368042.1"/>
    </source>
</evidence>
<gene>
    <name evidence="8" type="ORF">HPB48_019871</name>
</gene>
<dbReference type="OrthoDB" id="443318at2759"/>
<dbReference type="EC" id="3.4.16.-" evidence="7"/>
<keyword evidence="4" id="KW-0732">Signal</keyword>